<dbReference type="PANTHER" id="PTHR30508:SF1">
    <property type="entry name" value="UPF0051 PROTEIN ABCI8, CHLOROPLASTIC-RELATED"/>
    <property type="match status" value="1"/>
</dbReference>
<dbReference type="InterPro" id="IPR000825">
    <property type="entry name" value="SUF_FeS_clus_asmbl_SufBD_core"/>
</dbReference>
<dbReference type="PANTHER" id="PTHR30508">
    <property type="entry name" value="FES CLUSTER ASSEMBLY PROTEIN SUF"/>
    <property type="match status" value="1"/>
</dbReference>
<dbReference type="SUPFAM" id="SSF101960">
    <property type="entry name" value="Stabilizer of iron transporter SufD"/>
    <property type="match status" value="1"/>
</dbReference>
<reference evidence="3" key="2">
    <citation type="journal article" date="2021" name="PeerJ">
        <title>Extensive microbial diversity within the chicken gut microbiome revealed by metagenomics and culture.</title>
        <authorList>
            <person name="Gilroy R."/>
            <person name="Ravi A."/>
            <person name="Getino M."/>
            <person name="Pursley I."/>
            <person name="Horton D.L."/>
            <person name="Alikhan N.F."/>
            <person name="Baker D."/>
            <person name="Gharbi K."/>
            <person name="Hall N."/>
            <person name="Watson M."/>
            <person name="Adriaenssens E.M."/>
            <person name="Foster-Nyarko E."/>
            <person name="Jarju S."/>
            <person name="Secka A."/>
            <person name="Antonio M."/>
            <person name="Oren A."/>
            <person name="Chaudhuri R.R."/>
            <person name="La Ragione R."/>
            <person name="Hildebrand F."/>
            <person name="Pallen M.J."/>
        </authorList>
    </citation>
    <scope>NUCLEOTIDE SEQUENCE</scope>
    <source>
        <strain evidence="3">CHK165-10780</strain>
    </source>
</reference>
<comment type="similarity">
    <text evidence="1">Belongs to the iron-sulfur cluster assembly SufBD family.</text>
</comment>
<name>A0A9D1CKE5_9FIRM</name>
<evidence type="ECO:0000256" key="1">
    <source>
        <dbReference type="ARBA" id="ARBA00043967"/>
    </source>
</evidence>
<evidence type="ECO:0000313" key="4">
    <source>
        <dbReference type="Proteomes" id="UP000886725"/>
    </source>
</evidence>
<evidence type="ECO:0000313" key="3">
    <source>
        <dbReference type="EMBL" id="HIQ65151.1"/>
    </source>
</evidence>
<dbReference type="AlphaFoldDB" id="A0A9D1CKE5"/>
<comment type="caution">
    <text evidence="3">The sequence shown here is derived from an EMBL/GenBank/DDBJ whole genome shotgun (WGS) entry which is preliminary data.</text>
</comment>
<dbReference type="InterPro" id="IPR037284">
    <property type="entry name" value="SUF_FeS_clus_asmbl_SufBD_sf"/>
</dbReference>
<reference evidence="3" key="1">
    <citation type="submission" date="2020-10" db="EMBL/GenBank/DDBJ databases">
        <authorList>
            <person name="Gilroy R."/>
        </authorList>
    </citation>
    <scope>NUCLEOTIDE SEQUENCE</scope>
    <source>
        <strain evidence="3">CHK165-10780</strain>
    </source>
</reference>
<organism evidence="3 4">
    <name type="scientific">Candidatus Faecenecus gallistercoris</name>
    <dbReference type="NCBI Taxonomy" id="2840793"/>
    <lineage>
        <taxon>Bacteria</taxon>
        <taxon>Bacillati</taxon>
        <taxon>Bacillota</taxon>
        <taxon>Bacillota incertae sedis</taxon>
        <taxon>Candidatus Faecenecus</taxon>
    </lineage>
</organism>
<gene>
    <name evidence="3" type="ORF">IAC85_05375</name>
</gene>
<dbReference type="EMBL" id="DVFU01000104">
    <property type="protein sequence ID" value="HIQ65151.1"/>
    <property type="molecule type" value="Genomic_DNA"/>
</dbReference>
<feature type="domain" description="SUF system FeS cluster assembly SufBD core" evidence="2">
    <location>
        <begin position="84"/>
        <end position="303"/>
    </location>
</feature>
<accession>A0A9D1CKE5</accession>
<protein>
    <submittedName>
        <fullName evidence="3">SufD family Fe-S cluster assembly protein</fullName>
    </submittedName>
</protein>
<dbReference type="InterPro" id="IPR055346">
    <property type="entry name" value="Fe-S_cluster_assembly_SufBD"/>
</dbReference>
<dbReference type="GO" id="GO:0016226">
    <property type="term" value="P:iron-sulfur cluster assembly"/>
    <property type="evidence" value="ECO:0007669"/>
    <property type="project" value="InterPro"/>
</dbReference>
<dbReference type="Proteomes" id="UP000886725">
    <property type="component" value="Unassembled WGS sequence"/>
</dbReference>
<proteinExistence type="inferred from homology"/>
<sequence length="305" mass="33199">MTGTDQTLLDEITDTKITDNAAYNIRKNGKVLKRKVTEDVSIESKADGSGIDIYVKENARHAFVYIPVLVTFSGLNDVVYNDFHIGKNASAIIVAGCAVKNNAGKTSRHQGIHRFYLEENASVSYLEKHYGEGHGHGGRILDPVTEMHLGPNSTMDMDTVQIEGVTDTVRYTTADLSDGATLTISEKIMTSQNQTAKTEFTINLNGKNSSTHVVSRSIAADHSHQQFISHLNGYNECYGHVECDGILKDQGIVDASPEVNARHVDARLVHEAAIGKIAGDQLTKLMSLGLTAKEAEKAIIDGFLK</sequence>
<dbReference type="Pfam" id="PF01458">
    <property type="entry name" value="SUFBD_core"/>
    <property type="match status" value="1"/>
</dbReference>
<evidence type="ECO:0000259" key="2">
    <source>
        <dbReference type="Pfam" id="PF01458"/>
    </source>
</evidence>